<reference evidence="1 2" key="2">
    <citation type="submission" date="2019-01" db="EMBL/GenBank/DDBJ databases">
        <authorList>
            <person name="Li Y."/>
        </authorList>
    </citation>
    <scope>NUCLEOTIDE SEQUENCE [LARGE SCALE GENOMIC DNA]</scope>
    <source>
        <strain evidence="1 2">2D-5</strain>
    </source>
</reference>
<organism evidence="1 2">
    <name type="scientific">Paenirhodobacter populi</name>
    <dbReference type="NCBI Taxonomy" id="2306993"/>
    <lineage>
        <taxon>Bacteria</taxon>
        <taxon>Pseudomonadati</taxon>
        <taxon>Pseudomonadota</taxon>
        <taxon>Alphaproteobacteria</taxon>
        <taxon>Rhodobacterales</taxon>
        <taxon>Rhodobacter group</taxon>
        <taxon>Paenirhodobacter</taxon>
    </lineage>
</organism>
<protein>
    <submittedName>
        <fullName evidence="1">Uncharacterized protein</fullName>
    </submittedName>
</protein>
<dbReference type="AlphaFoldDB" id="A0A443IZR3"/>
<reference evidence="1 2" key="1">
    <citation type="submission" date="2019-01" db="EMBL/GenBank/DDBJ databases">
        <title>Sinorhodobacter populi sp. nov. isolated from the symptomatic bark tissue of Populus euramericana canker.</title>
        <authorList>
            <person name="Xu G."/>
        </authorList>
    </citation>
    <scope>NUCLEOTIDE SEQUENCE [LARGE SCALE GENOMIC DNA]</scope>
    <source>
        <strain evidence="1 2">2D-5</strain>
    </source>
</reference>
<keyword evidence="2" id="KW-1185">Reference proteome</keyword>
<evidence type="ECO:0000313" key="2">
    <source>
        <dbReference type="Proteomes" id="UP000285710"/>
    </source>
</evidence>
<proteinExistence type="predicted"/>
<name>A0A443IZR3_9RHOB</name>
<dbReference type="RefSeq" id="WP_128269111.1">
    <property type="nucleotide sequence ID" value="NZ_SAUW01000004.1"/>
</dbReference>
<gene>
    <name evidence="1" type="ORF">D2T33_05365</name>
</gene>
<comment type="caution">
    <text evidence="1">The sequence shown here is derived from an EMBL/GenBank/DDBJ whole genome shotgun (WGS) entry which is preliminary data.</text>
</comment>
<evidence type="ECO:0000313" key="1">
    <source>
        <dbReference type="EMBL" id="RWR13828.1"/>
    </source>
</evidence>
<accession>A0A443IZR3</accession>
<sequence>MAKIQDFYEIQRGKLMLGEYATGTTRPKHFEWGGNFPTVSLNIEREVQDHYASYDEDRNKDFSIETMTNMTGSLMTDTISPQNMAKWFGDGSVSTVTQAAVTGHTETVTIEKQGIHIKVGVTDDNPAGYRNLENLVITKDAGAVTLVAYVDYELDDNGLIEILEGGAIEAGDTIEITTDIAAGTFNRIISKTASFRGAFQFITKNKAGRNKVYYAPCAVIRPSGDFTLVTESEFAQLSFTISFEKLIGKPLMFVDDKPFNGQ</sequence>
<dbReference type="Proteomes" id="UP000285710">
    <property type="component" value="Unassembled WGS sequence"/>
</dbReference>
<dbReference type="EMBL" id="SAUW01000004">
    <property type="protein sequence ID" value="RWR13828.1"/>
    <property type="molecule type" value="Genomic_DNA"/>
</dbReference>